<reference evidence="2" key="1">
    <citation type="submission" date="2019-08" db="EMBL/GenBank/DDBJ databases">
        <title>The genome of the North American firefly Photinus pyralis.</title>
        <authorList>
            <consortium name="Photinus pyralis genome working group"/>
            <person name="Fallon T.R."/>
            <person name="Sander Lower S.E."/>
            <person name="Weng J.-K."/>
        </authorList>
    </citation>
    <scope>NUCLEOTIDE SEQUENCE</scope>
    <source>
        <strain evidence="2">TRF0915ILg1</strain>
        <tissue evidence="2">Whole body</tissue>
    </source>
</reference>
<dbReference type="PANTHER" id="PTHR45710:SF8">
    <property type="entry name" value="RERATING FAMILY MEMBER 4"/>
    <property type="match status" value="1"/>
</dbReference>
<dbReference type="SMART" id="SM00034">
    <property type="entry name" value="CLECT"/>
    <property type="match status" value="3"/>
</dbReference>
<dbReference type="SUPFAM" id="SSF56436">
    <property type="entry name" value="C-type lectin-like"/>
    <property type="match status" value="3"/>
</dbReference>
<dbReference type="OrthoDB" id="6356110at2759"/>
<dbReference type="PROSITE" id="PS50041">
    <property type="entry name" value="C_TYPE_LECTIN_2"/>
    <property type="match status" value="3"/>
</dbReference>
<dbReference type="InterPro" id="IPR001304">
    <property type="entry name" value="C-type_lectin-like"/>
</dbReference>
<evidence type="ECO:0000313" key="2">
    <source>
        <dbReference type="EMBL" id="KAF2897137.1"/>
    </source>
</evidence>
<dbReference type="AlphaFoldDB" id="A0A8K0D515"/>
<organism evidence="2 3">
    <name type="scientific">Ignelater luminosus</name>
    <name type="common">Cucubano</name>
    <name type="synonym">Pyrophorus luminosus</name>
    <dbReference type="NCBI Taxonomy" id="2038154"/>
    <lineage>
        <taxon>Eukaryota</taxon>
        <taxon>Metazoa</taxon>
        <taxon>Ecdysozoa</taxon>
        <taxon>Arthropoda</taxon>
        <taxon>Hexapoda</taxon>
        <taxon>Insecta</taxon>
        <taxon>Pterygota</taxon>
        <taxon>Neoptera</taxon>
        <taxon>Endopterygota</taxon>
        <taxon>Coleoptera</taxon>
        <taxon>Polyphaga</taxon>
        <taxon>Elateriformia</taxon>
        <taxon>Elateroidea</taxon>
        <taxon>Elateridae</taxon>
        <taxon>Agrypninae</taxon>
        <taxon>Pyrophorini</taxon>
        <taxon>Ignelater</taxon>
    </lineage>
</organism>
<comment type="caution">
    <text evidence="2">The sequence shown here is derived from an EMBL/GenBank/DDBJ whole genome shotgun (WGS) entry which is preliminary data.</text>
</comment>
<feature type="domain" description="C-type lectin" evidence="1">
    <location>
        <begin position="346"/>
        <end position="472"/>
    </location>
</feature>
<feature type="domain" description="C-type lectin" evidence="1">
    <location>
        <begin position="41"/>
        <end position="183"/>
    </location>
</feature>
<dbReference type="EMBL" id="VTPC01004453">
    <property type="protein sequence ID" value="KAF2897137.1"/>
    <property type="molecule type" value="Genomic_DNA"/>
</dbReference>
<evidence type="ECO:0000313" key="3">
    <source>
        <dbReference type="Proteomes" id="UP000801492"/>
    </source>
</evidence>
<dbReference type="InterPro" id="IPR016186">
    <property type="entry name" value="C-type_lectin-like/link_sf"/>
</dbReference>
<feature type="domain" description="C-type lectin" evidence="1">
    <location>
        <begin position="201"/>
        <end position="330"/>
    </location>
</feature>
<name>A0A8K0D515_IGNLU</name>
<protein>
    <recommendedName>
        <fullName evidence="1">C-type lectin domain-containing protein</fullName>
    </recommendedName>
</protein>
<dbReference type="CDD" id="cd00037">
    <property type="entry name" value="CLECT"/>
    <property type="match status" value="2"/>
</dbReference>
<dbReference type="InterPro" id="IPR050828">
    <property type="entry name" value="C-type_lectin/matrix_domain"/>
</dbReference>
<dbReference type="Pfam" id="PF00059">
    <property type="entry name" value="Lectin_C"/>
    <property type="match status" value="2"/>
</dbReference>
<accession>A0A8K0D515</accession>
<proteinExistence type="predicted"/>
<dbReference type="Gene3D" id="3.10.100.10">
    <property type="entry name" value="Mannose-Binding Protein A, subunit A"/>
    <property type="match status" value="3"/>
</dbReference>
<evidence type="ECO:0000259" key="1">
    <source>
        <dbReference type="PROSITE" id="PS50041"/>
    </source>
</evidence>
<dbReference type="PANTHER" id="PTHR45710">
    <property type="entry name" value="C-TYPE LECTIN DOMAIN-CONTAINING PROTEIN 180"/>
    <property type="match status" value="1"/>
</dbReference>
<sequence length="538" mass="63282">MKNGYPRVVFTILLIYYIKVCYSDVFLEPKVLSDFEESFILNDLEYIFTDQRVTWEEAEIGCSSAESGSLAIIDNKEKADFLALALAETELILEDVWIGALVDACPETCSGNQNTNDTLNIICKNNTCFKWTTGEYVDLEFMLPRFGEETVAKRECLSFARNDHQLPSFVDLYCRLKRPYLCQRPAVQEDGEMTHRGWIRIGGFEYAIFYAKKTWKEAVRECFSKHKAHLADFRTMEEVAGIGKYLLTGRPSLENAWIGGHYKGGQWRYISIDDIIPDKRDPETMYPPWPETNETLPREGCLLLDRHLQDGRKLVFLQARCHRKKSYICSRRVSWEEHTPFETIVIDDVCYTLFYGPKNWIDANYTCNERKAWLVEVTREKVDHVLYIMGENRTEINHIWIGGKLKIDNKWYWVKSNDIIESDNNQIFNGYPPWLDTIFDQQYACLNMDRENHNRAMFYGVYCEEKQPFICQQYDYKNCPVTPDDLTTVPPTEITEITTTTVKTTTDKPDIWKWKWPPQIREYKRLKPFFNWSISFNE</sequence>
<dbReference type="InterPro" id="IPR016187">
    <property type="entry name" value="CTDL_fold"/>
</dbReference>
<gene>
    <name evidence="2" type="ORF">ILUMI_09039</name>
</gene>
<dbReference type="Proteomes" id="UP000801492">
    <property type="component" value="Unassembled WGS sequence"/>
</dbReference>
<keyword evidence="3" id="KW-1185">Reference proteome</keyword>